<gene>
    <name evidence="2" type="ORF">AVEN_170522_1</name>
</gene>
<name>A0A4Y2C1D8_ARAVE</name>
<dbReference type="GO" id="GO:0003676">
    <property type="term" value="F:nucleic acid binding"/>
    <property type="evidence" value="ECO:0007669"/>
    <property type="project" value="InterPro"/>
</dbReference>
<keyword evidence="3" id="KW-1185">Reference proteome</keyword>
<dbReference type="InterPro" id="IPR036397">
    <property type="entry name" value="RNaseH_sf"/>
</dbReference>
<comment type="caution">
    <text evidence="2">The sequence shown here is derived from an EMBL/GenBank/DDBJ whole genome shotgun (WGS) entry which is preliminary data.</text>
</comment>
<evidence type="ECO:0000313" key="3">
    <source>
        <dbReference type="Proteomes" id="UP000499080"/>
    </source>
</evidence>
<dbReference type="Pfam" id="PF00075">
    <property type="entry name" value="RNase_H"/>
    <property type="match status" value="1"/>
</dbReference>
<dbReference type="InterPro" id="IPR002156">
    <property type="entry name" value="RNaseH_domain"/>
</dbReference>
<feature type="domain" description="RNase H type-1" evidence="1">
    <location>
        <begin position="1"/>
        <end position="54"/>
    </location>
</feature>
<dbReference type="GO" id="GO:0004523">
    <property type="term" value="F:RNA-DNA hybrid ribonuclease activity"/>
    <property type="evidence" value="ECO:0007669"/>
    <property type="project" value="InterPro"/>
</dbReference>
<dbReference type="Gene3D" id="3.30.420.10">
    <property type="entry name" value="Ribonuclease H-like superfamily/Ribonuclease H"/>
    <property type="match status" value="1"/>
</dbReference>
<dbReference type="PROSITE" id="PS50879">
    <property type="entry name" value="RNASE_H_1"/>
    <property type="match status" value="1"/>
</dbReference>
<organism evidence="2 3">
    <name type="scientific">Araneus ventricosus</name>
    <name type="common">Orbweaver spider</name>
    <name type="synonym">Epeira ventricosa</name>
    <dbReference type="NCBI Taxonomy" id="182803"/>
    <lineage>
        <taxon>Eukaryota</taxon>
        <taxon>Metazoa</taxon>
        <taxon>Ecdysozoa</taxon>
        <taxon>Arthropoda</taxon>
        <taxon>Chelicerata</taxon>
        <taxon>Arachnida</taxon>
        <taxon>Araneae</taxon>
        <taxon>Araneomorphae</taxon>
        <taxon>Entelegynae</taxon>
        <taxon>Araneoidea</taxon>
        <taxon>Araneidae</taxon>
        <taxon>Araneus</taxon>
    </lineage>
</organism>
<proteinExistence type="predicted"/>
<dbReference type="EMBL" id="BGPR01000129">
    <property type="protein sequence ID" value="GBL97416.1"/>
    <property type="molecule type" value="Genomic_DNA"/>
</dbReference>
<accession>A0A4Y2C1D8</accession>
<evidence type="ECO:0000313" key="2">
    <source>
        <dbReference type="EMBL" id="GBL97416.1"/>
    </source>
</evidence>
<dbReference type="SUPFAM" id="SSF53098">
    <property type="entry name" value="Ribonuclease H-like"/>
    <property type="match status" value="1"/>
</dbReference>
<dbReference type="OrthoDB" id="411823at2759"/>
<reference evidence="2 3" key="1">
    <citation type="journal article" date="2019" name="Sci. Rep.">
        <title>Orb-weaving spider Araneus ventricosus genome elucidates the spidroin gene catalogue.</title>
        <authorList>
            <person name="Kono N."/>
            <person name="Nakamura H."/>
            <person name="Ohtoshi R."/>
            <person name="Moran D.A.P."/>
            <person name="Shinohara A."/>
            <person name="Yoshida Y."/>
            <person name="Fujiwara M."/>
            <person name="Mori M."/>
            <person name="Tomita M."/>
            <person name="Arakawa K."/>
        </authorList>
    </citation>
    <scope>NUCLEOTIDE SEQUENCE [LARGE SCALE GENOMIC DNA]</scope>
</reference>
<dbReference type="Proteomes" id="UP000499080">
    <property type="component" value="Unassembled WGS sequence"/>
</dbReference>
<protein>
    <recommendedName>
        <fullName evidence="1">RNase H type-1 domain-containing protein</fullName>
    </recommendedName>
</protein>
<dbReference type="InterPro" id="IPR012337">
    <property type="entry name" value="RNaseH-like_sf"/>
</dbReference>
<evidence type="ECO:0000259" key="1">
    <source>
        <dbReference type="PROSITE" id="PS50879"/>
    </source>
</evidence>
<dbReference type="AlphaFoldDB" id="A0A4Y2C1D8"/>
<sequence length="102" mass="11475">MSSLKALQKLKAENNLVDSIRDQLDATVKLHWVKAHVGVAGNEAADKAAKLASAKDQVNVHLGVPTSSFKTKLKKMVLEAWQSRWDDEEERRGRFTLTSFQR</sequence>